<name>A0A1G9VPD3_9PROT</name>
<evidence type="ECO:0000313" key="2">
    <source>
        <dbReference type="EMBL" id="SDM74068.1"/>
    </source>
</evidence>
<dbReference type="AlphaFoldDB" id="A0A1G9VPD3"/>
<reference evidence="2 3" key="1">
    <citation type="submission" date="2016-10" db="EMBL/GenBank/DDBJ databases">
        <authorList>
            <person name="de Groot N.N."/>
        </authorList>
    </citation>
    <scope>NUCLEOTIDE SEQUENCE [LARGE SCALE GENOMIC DNA]</scope>
    <source>
        <strain evidence="2 3">DSM 16077</strain>
    </source>
</reference>
<evidence type="ECO:0000313" key="3">
    <source>
        <dbReference type="Proteomes" id="UP000199759"/>
    </source>
</evidence>
<dbReference type="Proteomes" id="UP000199759">
    <property type="component" value="Unassembled WGS sequence"/>
</dbReference>
<feature type="transmembrane region" description="Helical" evidence="1">
    <location>
        <begin position="119"/>
        <end position="142"/>
    </location>
</feature>
<keyword evidence="1" id="KW-0812">Transmembrane</keyword>
<protein>
    <submittedName>
        <fullName evidence="2">Uncharacterized protein</fullName>
    </submittedName>
</protein>
<feature type="transmembrane region" description="Helical" evidence="1">
    <location>
        <begin position="212"/>
        <end position="235"/>
    </location>
</feature>
<sequence>MPLDNRTDPGFGRMTDLPPDLAEFRDVRSPSEMIALGRTISLASARHEDLLKFRRTWGGAIDDASLSAETDIKPIDRAAIYPKSHILHFSVLASLVLFEGLANAYFFSTGSDLGLLGGWLQAITVSFTNVIAAFFLVGFLGLRHMSNPHKRVHSGLAAVGVGIGVVTLLALNLSAAHFRDLLEFNAATLAVGAGDVTGLVLTPVTAALSDPFGIQTLEALLLLVLGTTFAVIAAFKGRTFDDAIPGYGGVTRRLETAAGDLEKALEAGWKDAKKLSQHELEQLVEAKELHDEICRDLAGPSNHR</sequence>
<keyword evidence="1" id="KW-0472">Membrane</keyword>
<keyword evidence="1" id="KW-1133">Transmembrane helix</keyword>
<feature type="transmembrane region" description="Helical" evidence="1">
    <location>
        <begin position="154"/>
        <end position="175"/>
    </location>
</feature>
<feature type="transmembrane region" description="Helical" evidence="1">
    <location>
        <begin position="86"/>
        <end position="107"/>
    </location>
</feature>
<accession>A0A1G9VPD3</accession>
<dbReference type="STRING" id="144026.SAMN04488568_12033"/>
<organism evidence="2 3">
    <name type="scientific">Maricaulis salignorans</name>
    <dbReference type="NCBI Taxonomy" id="144026"/>
    <lineage>
        <taxon>Bacteria</taxon>
        <taxon>Pseudomonadati</taxon>
        <taxon>Pseudomonadota</taxon>
        <taxon>Alphaproteobacteria</taxon>
        <taxon>Maricaulales</taxon>
        <taxon>Maricaulaceae</taxon>
        <taxon>Maricaulis</taxon>
    </lineage>
</organism>
<proteinExistence type="predicted"/>
<keyword evidence="3" id="KW-1185">Reference proteome</keyword>
<evidence type="ECO:0000256" key="1">
    <source>
        <dbReference type="SAM" id="Phobius"/>
    </source>
</evidence>
<dbReference type="EMBL" id="FNHG01000020">
    <property type="protein sequence ID" value="SDM74068.1"/>
    <property type="molecule type" value="Genomic_DNA"/>
</dbReference>
<gene>
    <name evidence="2" type="ORF">SAMN04488568_12033</name>
</gene>